<proteinExistence type="inferred from homology"/>
<organism evidence="4 5">
    <name type="scientific">Pristionchus entomophagus</name>
    <dbReference type="NCBI Taxonomy" id="358040"/>
    <lineage>
        <taxon>Eukaryota</taxon>
        <taxon>Metazoa</taxon>
        <taxon>Ecdysozoa</taxon>
        <taxon>Nematoda</taxon>
        <taxon>Chromadorea</taxon>
        <taxon>Rhabditida</taxon>
        <taxon>Rhabditina</taxon>
        <taxon>Diplogasteromorpha</taxon>
        <taxon>Diplogasteroidea</taxon>
        <taxon>Neodiplogasteridae</taxon>
        <taxon>Pristionchus</taxon>
    </lineage>
</organism>
<dbReference type="PANTHER" id="PTHR45640">
    <property type="entry name" value="HEAT SHOCK PROTEIN HSP-12.2-RELATED"/>
    <property type="match status" value="1"/>
</dbReference>
<dbReference type="GO" id="GO:0005634">
    <property type="term" value="C:nucleus"/>
    <property type="evidence" value="ECO:0007669"/>
    <property type="project" value="TreeGrafter"/>
</dbReference>
<sequence length="130" mass="14470">FGSMSGQEGLWDWPLQAHSDVVKVHNDDKKFEVHLDAQHFTPTEIEVKVVGGLIDIHAEHTKREGPNGAVARSLTRSYKLPEDVHESAVKSWLSPRGTLVITASKKRHVSFSPNTKVVIPDRAWVGVVED</sequence>
<dbReference type="GO" id="GO:0005737">
    <property type="term" value="C:cytoplasm"/>
    <property type="evidence" value="ECO:0007669"/>
    <property type="project" value="TreeGrafter"/>
</dbReference>
<dbReference type="Gene3D" id="2.60.40.790">
    <property type="match status" value="1"/>
</dbReference>
<comment type="caution">
    <text evidence="4">The sequence shown here is derived from an EMBL/GenBank/DDBJ whole genome shotgun (WGS) entry which is preliminary data.</text>
</comment>
<dbReference type="Proteomes" id="UP001432027">
    <property type="component" value="Unassembled WGS sequence"/>
</dbReference>
<feature type="non-terminal residue" evidence="4">
    <location>
        <position position="1"/>
    </location>
</feature>
<evidence type="ECO:0000256" key="1">
    <source>
        <dbReference type="PROSITE-ProRule" id="PRU00285"/>
    </source>
</evidence>
<comment type="similarity">
    <text evidence="1 2">Belongs to the small heat shock protein (HSP20) family.</text>
</comment>
<dbReference type="SUPFAM" id="SSF49764">
    <property type="entry name" value="HSP20-like chaperones"/>
    <property type="match status" value="1"/>
</dbReference>
<evidence type="ECO:0000313" key="4">
    <source>
        <dbReference type="EMBL" id="GMS82547.1"/>
    </source>
</evidence>
<dbReference type="AlphaFoldDB" id="A0AAV5SIU1"/>
<dbReference type="PRINTS" id="PR00299">
    <property type="entry name" value="ACRYSTALLIN"/>
</dbReference>
<name>A0AAV5SIU1_9BILA</name>
<dbReference type="EMBL" id="BTSX01000002">
    <property type="protein sequence ID" value="GMS82547.1"/>
    <property type="molecule type" value="Genomic_DNA"/>
</dbReference>
<dbReference type="GO" id="GO:0051082">
    <property type="term" value="F:unfolded protein binding"/>
    <property type="evidence" value="ECO:0007669"/>
    <property type="project" value="TreeGrafter"/>
</dbReference>
<evidence type="ECO:0000259" key="3">
    <source>
        <dbReference type="PROSITE" id="PS01031"/>
    </source>
</evidence>
<dbReference type="PROSITE" id="PS01031">
    <property type="entry name" value="SHSP"/>
    <property type="match status" value="1"/>
</dbReference>
<accession>A0AAV5SIU1</accession>
<feature type="domain" description="SHSP" evidence="3">
    <location>
        <begin position="12"/>
        <end position="120"/>
    </location>
</feature>
<dbReference type="InterPro" id="IPR001436">
    <property type="entry name" value="Alpha-crystallin/sHSP_animal"/>
</dbReference>
<dbReference type="PANTHER" id="PTHR45640:SF35">
    <property type="entry name" value="HEAT SHOCK PROTEIN HSP-12.2"/>
    <property type="match status" value="1"/>
</dbReference>
<gene>
    <name evidence="4" type="ORF">PENTCL1PPCAC_4722</name>
</gene>
<protein>
    <recommendedName>
        <fullName evidence="3">SHSP domain-containing protein</fullName>
    </recommendedName>
</protein>
<evidence type="ECO:0000313" key="5">
    <source>
        <dbReference type="Proteomes" id="UP001432027"/>
    </source>
</evidence>
<keyword evidence="5" id="KW-1185">Reference proteome</keyword>
<dbReference type="Pfam" id="PF00011">
    <property type="entry name" value="HSP20"/>
    <property type="match status" value="1"/>
</dbReference>
<dbReference type="GO" id="GO:0042026">
    <property type="term" value="P:protein refolding"/>
    <property type="evidence" value="ECO:0007669"/>
    <property type="project" value="TreeGrafter"/>
</dbReference>
<dbReference type="InterPro" id="IPR008978">
    <property type="entry name" value="HSP20-like_chaperone"/>
</dbReference>
<dbReference type="GO" id="GO:0009408">
    <property type="term" value="P:response to heat"/>
    <property type="evidence" value="ECO:0007669"/>
    <property type="project" value="TreeGrafter"/>
</dbReference>
<evidence type="ECO:0000256" key="2">
    <source>
        <dbReference type="RuleBase" id="RU003616"/>
    </source>
</evidence>
<dbReference type="CDD" id="cd06526">
    <property type="entry name" value="metazoan_ACD"/>
    <property type="match status" value="1"/>
</dbReference>
<reference evidence="4" key="1">
    <citation type="submission" date="2023-10" db="EMBL/GenBank/DDBJ databases">
        <title>Genome assembly of Pristionchus species.</title>
        <authorList>
            <person name="Yoshida K."/>
            <person name="Sommer R.J."/>
        </authorList>
    </citation>
    <scope>NUCLEOTIDE SEQUENCE</scope>
    <source>
        <strain evidence="4">RS0144</strain>
    </source>
</reference>
<dbReference type="InterPro" id="IPR002068">
    <property type="entry name" value="A-crystallin/Hsp20_dom"/>
</dbReference>